<gene>
    <name evidence="2" type="ORF">G1H11_07225</name>
</gene>
<dbReference type="InterPro" id="IPR050177">
    <property type="entry name" value="Lipid_A_modif_metabolic_enz"/>
</dbReference>
<dbReference type="AlphaFoldDB" id="A0A6N9YJE0"/>
<sequence>MRILVTGHDGYIGTVLVHLFKLAGHEVVGVDSGLFSSCRFTPELSRADSELWMDIRDLRAEHFDGVDAVVHLAGISNDPLGDLNPDTTYQINHLATLHVAQAAKAAGVTRFAFSSSCSIYGAHGDDVLDESAEFLPVTPYGESKVLSERDLTALADDRFSPTFLRNATAYGVSPRLRGDLVVNNLVGYAVTTGQVLLKSDGSPWRPLVHIEDIARAFLAVVEAPRDLVHLKAYNVGRTDETYRIREVAEIVADVVPGSELSFAEGAGPDKRNYRVDCSLITRELPGFQPQWTVRRGVEELYDAYLQVQLTEDMLTGSHLQRIKHIRARQEQGVVDEQLRVTAGEGVSGV</sequence>
<name>A0A6N9YJE0_9ACTN</name>
<comment type="caution">
    <text evidence="2">The sequence shown here is derived from an EMBL/GenBank/DDBJ whole genome shotgun (WGS) entry which is preliminary data.</text>
</comment>
<dbReference type="InterPro" id="IPR001509">
    <property type="entry name" value="Epimerase_deHydtase"/>
</dbReference>
<dbReference type="Gene3D" id="3.40.50.720">
    <property type="entry name" value="NAD(P)-binding Rossmann-like Domain"/>
    <property type="match status" value="1"/>
</dbReference>
<dbReference type="CDD" id="cd08946">
    <property type="entry name" value="SDR_e"/>
    <property type="match status" value="1"/>
</dbReference>
<evidence type="ECO:0000313" key="2">
    <source>
        <dbReference type="EMBL" id="NED95103.1"/>
    </source>
</evidence>
<dbReference type="PANTHER" id="PTHR43245">
    <property type="entry name" value="BIFUNCTIONAL POLYMYXIN RESISTANCE PROTEIN ARNA"/>
    <property type="match status" value="1"/>
</dbReference>
<dbReference type="RefSeq" id="WP_163817500.1">
    <property type="nucleotide sequence ID" value="NZ_JAAGOB010000003.1"/>
</dbReference>
<evidence type="ECO:0000259" key="1">
    <source>
        <dbReference type="Pfam" id="PF01370"/>
    </source>
</evidence>
<reference evidence="2 3" key="1">
    <citation type="submission" date="2020-02" db="EMBL/GenBank/DDBJ databases">
        <authorList>
            <person name="Li X.-J."/>
            <person name="Feng X.-M."/>
        </authorList>
    </citation>
    <scope>NUCLEOTIDE SEQUENCE [LARGE SCALE GENOMIC DNA]</scope>
    <source>
        <strain evidence="2 3">CGMCC 4.7225</strain>
    </source>
</reference>
<dbReference type="EMBL" id="JAAGOB010000003">
    <property type="protein sequence ID" value="NED95103.1"/>
    <property type="molecule type" value="Genomic_DNA"/>
</dbReference>
<accession>A0A6N9YJE0</accession>
<dbReference type="SUPFAM" id="SSF51735">
    <property type="entry name" value="NAD(P)-binding Rossmann-fold domains"/>
    <property type="match status" value="1"/>
</dbReference>
<evidence type="ECO:0000313" key="3">
    <source>
        <dbReference type="Proteomes" id="UP000469185"/>
    </source>
</evidence>
<keyword evidence="3" id="KW-1185">Reference proteome</keyword>
<dbReference type="PANTHER" id="PTHR43245:SF23">
    <property type="entry name" value="NAD(P)-BINDING DOMAIN-CONTAINING PROTEIN"/>
    <property type="match status" value="1"/>
</dbReference>
<organism evidence="2 3">
    <name type="scientific">Phytoactinopolyspora alkaliphila</name>
    <dbReference type="NCBI Taxonomy" id="1783498"/>
    <lineage>
        <taxon>Bacteria</taxon>
        <taxon>Bacillati</taxon>
        <taxon>Actinomycetota</taxon>
        <taxon>Actinomycetes</taxon>
        <taxon>Jiangellales</taxon>
        <taxon>Jiangellaceae</taxon>
        <taxon>Phytoactinopolyspora</taxon>
    </lineage>
</organism>
<dbReference type="Pfam" id="PF01370">
    <property type="entry name" value="Epimerase"/>
    <property type="match status" value="1"/>
</dbReference>
<feature type="domain" description="NAD-dependent epimerase/dehydratase" evidence="1">
    <location>
        <begin position="3"/>
        <end position="236"/>
    </location>
</feature>
<dbReference type="InterPro" id="IPR036291">
    <property type="entry name" value="NAD(P)-bd_dom_sf"/>
</dbReference>
<dbReference type="Proteomes" id="UP000469185">
    <property type="component" value="Unassembled WGS sequence"/>
</dbReference>
<protein>
    <submittedName>
        <fullName evidence="2">SDR family oxidoreductase</fullName>
    </submittedName>
</protein>
<proteinExistence type="predicted"/>